<sequence>MPTKLNVGTCRKIGQPNYGSIGASCSVELEVESSLLQRDLDGFHKRVRQAYSACQQAVSDQLAKYQQADGSTAAGSQRRAPSRPAPAANGPQNGGAVTNGNGSGGRQATEKQLTYIRQLSGQIKGLGVRRLDTLAGNMYGKPVAELTSFEASGLIDCL</sequence>
<gene>
    <name evidence="2" type="ORF">S01H1_62172</name>
</gene>
<accession>X0X9B1</accession>
<evidence type="ECO:0000256" key="1">
    <source>
        <dbReference type="SAM" id="MobiDB-lite"/>
    </source>
</evidence>
<proteinExistence type="predicted"/>
<comment type="caution">
    <text evidence="2">The sequence shown here is derived from an EMBL/GenBank/DDBJ whole genome shotgun (WGS) entry which is preliminary data.</text>
</comment>
<dbReference type="EMBL" id="BARS01040819">
    <property type="protein sequence ID" value="GAG39794.1"/>
    <property type="molecule type" value="Genomic_DNA"/>
</dbReference>
<organism evidence="2">
    <name type="scientific">marine sediment metagenome</name>
    <dbReference type="NCBI Taxonomy" id="412755"/>
    <lineage>
        <taxon>unclassified sequences</taxon>
        <taxon>metagenomes</taxon>
        <taxon>ecological metagenomes</taxon>
    </lineage>
</organism>
<name>X0X9B1_9ZZZZ</name>
<feature type="compositionally biased region" description="Low complexity" evidence="1">
    <location>
        <begin position="85"/>
        <end position="100"/>
    </location>
</feature>
<dbReference type="PROSITE" id="PS51257">
    <property type="entry name" value="PROKAR_LIPOPROTEIN"/>
    <property type="match status" value="1"/>
</dbReference>
<feature type="non-terminal residue" evidence="2">
    <location>
        <position position="158"/>
    </location>
</feature>
<reference evidence="2" key="1">
    <citation type="journal article" date="2014" name="Front. Microbiol.">
        <title>High frequency of phylogenetically diverse reductive dehalogenase-homologous genes in deep subseafloor sedimentary metagenomes.</title>
        <authorList>
            <person name="Kawai M."/>
            <person name="Futagami T."/>
            <person name="Toyoda A."/>
            <person name="Takaki Y."/>
            <person name="Nishi S."/>
            <person name="Hori S."/>
            <person name="Arai W."/>
            <person name="Tsubouchi T."/>
            <person name="Morono Y."/>
            <person name="Uchiyama I."/>
            <person name="Ito T."/>
            <person name="Fujiyama A."/>
            <person name="Inagaki F."/>
            <person name="Takami H."/>
        </authorList>
    </citation>
    <scope>NUCLEOTIDE SEQUENCE</scope>
    <source>
        <strain evidence="2">Expedition CK06-06</strain>
    </source>
</reference>
<feature type="region of interest" description="Disordered" evidence="1">
    <location>
        <begin position="65"/>
        <end position="108"/>
    </location>
</feature>
<protein>
    <submittedName>
        <fullName evidence="2">Uncharacterized protein</fullName>
    </submittedName>
</protein>
<dbReference type="AlphaFoldDB" id="X0X9B1"/>
<evidence type="ECO:0000313" key="2">
    <source>
        <dbReference type="EMBL" id="GAG39794.1"/>
    </source>
</evidence>